<dbReference type="Gene3D" id="1.10.150.20">
    <property type="entry name" value="5' to 3' exonuclease, C-terminal subdomain"/>
    <property type="match status" value="1"/>
</dbReference>
<feature type="domain" description="XPG-I" evidence="17">
    <location>
        <begin position="672"/>
        <end position="742"/>
    </location>
</feature>
<keyword evidence="5" id="KW-0540">Nuclease</keyword>
<evidence type="ECO:0000256" key="15">
    <source>
        <dbReference type="SAM" id="MobiDB-lite"/>
    </source>
</evidence>
<dbReference type="InterPro" id="IPR006085">
    <property type="entry name" value="XPG_DNA_repair_N"/>
</dbReference>
<dbReference type="PANTHER" id="PTHR16171">
    <property type="entry name" value="DNA REPAIR PROTEIN COMPLEMENTING XP-G CELLS-RELATED"/>
    <property type="match status" value="1"/>
</dbReference>
<evidence type="ECO:0000256" key="9">
    <source>
        <dbReference type="ARBA" id="ARBA00022801"/>
    </source>
</evidence>
<dbReference type="PROSITE" id="PS00841">
    <property type="entry name" value="XPG_1"/>
    <property type="match status" value="1"/>
</dbReference>
<dbReference type="EMBL" id="GL984360">
    <property type="protein sequence ID" value="EGR27416.1"/>
    <property type="molecule type" value="Genomic_DNA"/>
</dbReference>
<name>G0R514_ICHMU</name>
<sequence>MGVFGLWTILSPAGRKLNIEALTGQKLAIDVSIWVLRLIYGSLQSKNENFKNIHLICIFKRLCKLLSLGIKPVFVFDGQPPELKKNTLYQRQKMREYRELNLKKMAEKFVLKQLEGRVLKKKNFNQGEEEQENSILKEIEDDLESMNSEEIDEFEKNIKNYQEEIVDLQYKQLVKLVQKQDYQNLFKGIIENKDEFYVLDIDSKIGIVQQLNNKVQSIQQGCLNNVKDMEKFSVLQQRQYVEYVQNKKEVELTIISKKKQIQDEQKNQILEELDEKNKELVENANQKNILCGQIKSEKEKVFLFVQKTNIQVNNQFENFKKKKKIINKIYEKLILGQKTWSNKERKKQLNGDNIIKNNQIQKNRQKIYYQYNKIIIFKTKFIIISLVILIYILKMMMTMIMVILKKKKIKQALIQVLRVEIIMISNNKIIFQKIKKNNECIQQIQENNKCIQQIQENNEFIQQIQENDEYIQQIQKNDEYIQNIQDKQYAQQLQEEEYIRNLENDEFQKYEDENIKQSKYENNKIQKQENIIQQNEYKNQKKYQENNNIEQNVELFTQKLNEKEKENFQQLIQQLKGEYDEDKDENNNKNKKKNIQKIDDNEQDEMTEEEIKKLLQYVENIEEEQSKNDTNDQFLGMTEEQLEIESQKFINLNEINSETIQFKFQQIKQLLILFGIPWVESPSEAEAQCAFLEMHQLVDGIVTDDSDVFLFGGRKVYRNLFSQNSQYVRYINIENIEKDLGLDRQRLILMALFLGSDYTLGIKGVGIVNSFEIVTAFDNMDALKRFKIWASKADILLEDPSIHYTNISIKEKNYKEYHKNFKKNWEIPNDFPSCKVVNAYLKPKIDESLEAFKWAKPNFDLLKLYCKSMFGWDYALIQDTIEPLEKKVNSEIGVQVQMRITDYYKQASKFALINSNRIQKAISLLKNEENQENLGDDNNEVVERLVRKQDQKKIIKKSVIQIQEEDEELFENDQKGFYGKGKKKNIQRK</sequence>
<dbReference type="PANTHER" id="PTHR16171:SF7">
    <property type="entry name" value="DNA REPAIR PROTEIN RAD2"/>
    <property type="match status" value="1"/>
</dbReference>
<dbReference type="InterPro" id="IPR001044">
    <property type="entry name" value="XPG/Rad2_eukaryotes"/>
</dbReference>
<keyword evidence="16" id="KW-0812">Transmembrane</keyword>
<gene>
    <name evidence="19" type="ORF">IMG5_195980</name>
</gene>
<evidence type="ECO:0000313" key="19">
    <source>
        <dbReference type="EMBL" id="EGR27416.1"/>
    </source>
</evidence>
<feature type="region of interest" description="Disordered" evidence="15">
    <location>
        <begin position="577"/>
        <end position="606"/>
    </location>
</feature>
<dbReference type="FunCoup" id="G0R514">
    <property type="interactions" value="172"/>
</dbReference>
<dbReference type="OrthoDB" id="31113at2759"/>
<keyword evidence="20" id="KW-1185">Reference proteome</keyword>
<keyword evidence="16" id="KW-1133">Transmembrane helix</keyword>
<evidence type="ECO:0000313" key="20">
    <source>
        <dbReference type="Proteomes" id="UP000008983"/>
    </source>
</evidence>
<dbReference type="InParanoid" id="G0R514"/>
<dbReference type="SMART" id="SM00484">
    <property type="entry name" value="XPGI"/>
    <property type="match status" value="1"/>
</dbReference>
<evidence type="ECO:0000256" key="4">
    <source>
        <dbReference type="ARBA" id="ARBA00022553"/>
    </source>
</evidence>
<comment type="similarity">
    <text evidence="3">Belongs to the XPG/RAD2 endonuclease family. XPG subfamily.</text>
</comment>
<evidence type="ECO:0000256" key="8">
    <source>
        <dbReference type="ARBA" id="ARBA00022763"/>
    </source>
</evidence>
<dbReference type="SMART" id="SM00485">
    <property type="entry name" value="XPGN"/>
    <property type="match status" value="1"/>
</dbReference>
<dbReference type="GO" id="GO:0016788">
    <property type="term" value="F:hydrolase activity, acting on ester bonds"/>
    <property type="evidence" value="ECO:0007669"/>
    <property type="project" value="InterPro"/>
</dbReference>
<dbReference type="GO" id="GO:0005634">
    <property type="term" value="C:nucleus"/>
    <property type="evidence" value="ECO:0007669"/>
    <property type="project" value="UniProtKB-SubCell"/>
</dbReference>
<dbReference type="AlphaFoldDB" id="G0R514"/>
<dbReference type="SMART" id="SM00279">
    <property type="entry name" value="HhH2"/>
    <property type="match status" value="1"/>
</dbReference>
<dbReference type="Proteomes" id="UP000008983">
    <property type="component" value="Unassembled WGS sequence"/>
</dbReference>
<evidence type="ECO:0000259" key="18">
    <source>
        <dbReference type="SMART" id="SM00485"/>
    </source>
</evidence>
<dbReference type="SUPFAM" id="SSF88723">
    <property type="entry name" value="PIN domain-like"/>
    <property type="match status" value="1"/>
</dbReference>
<evidence type="ECO:0000256" key="12">
    <source>
        <dbReference type="ARBA" id="ARBA00023204"/>
    </source>
</evidence>
<keyword evidence="14" id="KW-0175">Coiled coil</keyword>
<keyword evidence="16" id="KW-0472">Membrane</keyword>
<dbReference type="Gene3D" id="3.40.50.1010">
    <property type="entry name" value="5'-nuclease"/>
    <property type="match status" value="2"/>
</dbReference>
<dbReference type="Pfam" id="PF00752">
    <property type="entry name" value="XPG_N"/>
    <property type="match status" value="1"/>
</dbReference>
<evidence type="ECO:0000256" key="14">
    <source>
        <dbReference type="SAM" id="Coils"/>
    </source>
</evidence>
<dbReference type="STRING" id="857967.G0R514"/>
<accession>G0R514</accession>
<keyword evidence="7" id="KW-0255">Endonuclease</keyword>
<keyword evidence="8" id="KW-0227">DNA damage</keyword>
<feature type="domain" description="XPG N-terminal" evidence="18">
    <location>
        <begin position="1"/>
        <end position="98"/>
    </location>
</feature>
<dbReference type="InterPro" id="IPR036279">
    <property type="entry name" value="5-3_exonuclease_C_sf"/>
</dbReference>
<dbReference type="CDD" id="cd09904">
    <property type="entry name" value="H3TH_XPG"/>
    <property type="match status" value="1"/>
</dbReference>
<feature type="coiled-coil region" evidence="14">
    <location>
        <begin position="247"/>
        <end position="290"/>
    </location>
</feature>
<dbReference type="InterPro" id="IPR008918">
    <property type="entry name" value="HhH2"/>
</dbReference>
<keyword evidence="9" id="KW-0378">Hydrolase</keyword>
<feature type="transmembrane region" description="Helical" evidence="16">
    <location>
        <begin position="381"/>
        <end position="404"/>
    </location>
</feature>
<dbReference type="CDD" id="cd09868">
    <property type="entry name" value="PIN_XPG_RAD2"/>
    <property type="match status" value="2"/>
</dbReference>
<evidence type="ECO:0000256" key="6">
    <source>
        <dbReference type="ARBA" id="ARBA00022723"/>
    </source>
</evidence>
<dbReference type="InterPro" id="IPR006086">
    <property type="entry name" value="XPG-I_dom"/>
</dbReference>
<dbReference type="eggNOG" id="KOG2520">
    <property type="taxonomic scope" value="Eukaryota"/>
</dbReference>
<feature type="coiled-coil region" evidence="14">
    <location>
        <begin position="129"/>
        <end position="171"/>
    </location>
</feature>
<dbReference type="GO" id="GO:0006289">
    <property type="term" value="P:nucleotide-excision repair"/>
    <property type="evidence" value="ECO:0007669"/>
    <property type="project" value="InterPro"/>
</dbReference>
<keyword evidence="13" id="KW-0539">Nucleus</keyword>
<proteinExistence type="inferred from homology"/>
<evidence type="ECO:0000256" key="1">
    <source>
        <dbReference type="ARBA" id="ARBA00001946"/>
    </source>
</evidence>
<evidence type="ECO:0000256" key="10">
    <source>
        <dbReference type="ARBA" id="ARBA00022842"/>
    </source>
</evidence>
<evidence type="ECO:0000256" key="2">
    <source>
        <dbReference type="ARBA" id="ARBA00004123"/>
    </source>
</evidence>
<dbReference type="GO" id="GO:0003697">
    <property type="term" value="F:single-stranded DNA binding"/>
    <property type="evidence" value="ECO:0007669"/>
    <property type="project" value="InterPro"/>
</dbReference>
<evidence type="ECO:0000256" key="5">
    <source>
        <dbReference type="ARBA" id="ARBA00022722"/>
    </source>
</evidence>
<dbReference type="InterPro" id="IPR019974">
    <property type="entry name" value="XPG_CS"/>
</dbReference>
<dbReference type="OMA" id="MNIPLIR"/>
<dbReference type="SUPFAM" id="SSF47807">
    <property type="entry name" value="5' to 3' exonuclease, C-terminal subdomain"/>
    <property type="match status" value="1"/>
</dbReference>
<keyword evidence="10" id="KW-0460">Magnesium</keyword>
<keyword evidence="4" id="KW-0597">Phosphoprotein</keyword>
<evidence type="ECO:0000256" key="11">
    <source>
        <dbReference type="ARBA" id="ARBA00023128"/>
    </source>
</evidence>
<evidence type="ECO:0000256" key="13">
    <source>
        <dbReference type="ARBA" id="ARBA00023242"/>
    </source>
</evidence>
<keyword evidence="11" id="KW-0496">Mitochondrion</keyword>
<comment type="subcellular location">
    <subcellularLocation>
        <location evidence="2">Nucleus</location>
    </subcellularLocation>
</comment>
<dbReference type="GO" id="GO:0004520">
    <property type="term" value="F:DNA endonuclease activity"/>
    <property type="evidence" value="ECO:0007669"/>
    <property type="project" value="TreeGrafter"/>
</dbReference>
<reference evidence="19 20" key="1">
    <citation type="submission" date="2011-07" db="EMBL/GenBank/DDBJ databases">
        <authorList>
            <person name="Coyne R."/>
            <person name="Brami D."/>
            <person name="Johnson J."/>
            <person name="Hostetler J."/>
            <person name="Hannick L."/>
            <person name="Clark T."/>
            <person name="Cassidy-Hanley D."/>
            <person name="Inman J."/>
        </authorList>
    </citation>
    <scope>NUCLEOTIDE SEQUENCE [LARGE SCALE GENOMIC DNA]</scope>
    <source>
        <strain evidence="19 20">G5</strain>
    </source>
</reference>
<keyword evidence="6" id="KW-0479">Metal-binding</keyword>
<dbReference type="GeneID" id="14903508"/>
<keyword evidence="12" id="KW-0234">DNA repair</keyword>
<evidence type="ECO:0000259" key="17">
    <source>
        <dbReference type="SMART" id="SM00484"/>
    </source>
</evidence>
<dbReference type="RefSeq" id="XP_004024326.1">
    <property type="nucleotide sequence ID" value="XM_004024277.1"/>
</dbReference>
<comment type="cofactor">
    <cofactor evidence="1">
        <name>Mg(2+)</name>
        <dbReference type="ChEBI" id="CHEBI:18420"/>
    </cofactor>
</comment>
<dbReference type="PRINTS" id="PR00066">
    <property type="entry name" value="XRODRMPGMNTG"/>
</dbReference>
<evidence type="ECO:0000256" key="7">
    <source>
        <dbReference type="ARBA" id="ARBA00022759"/>
    </source>
</evidence>
<dbReference type="Pfam" id="PF00867">
    <property type="entry name" value="XPG_I"/>
    <property type="match status" value="1"/>
</dbReference>
<dbReference type="GO" id="GO:0046872">
    <property type="term" value="F:metal ion binding"/>
    <property type="evidence" value="ECO:0007669"/>
    <property type="project" value="UniProtKB-KW"/>
</dbReference>
<dbReference type="InterPro" id="IPR006084">
    <property type="entry name" value="XPG/Rad2"/>
</dbReference>
<protein>
    <submittedName>
        <fullName evidence="19">Uncharacterized protein</fullName>
    </submittedName>
</protein>
<organism evidence="19 20">
    <name type="scientific">Ichthyophthirius multifiliis</name>
    <name type="common">White spot disease agent</name>
    <name type="synonym">Ich</name>
    <dbReference type="NCBI Taxonomy" id="5932"/>
    <lineage>
        <taxon>Eukaryota</taxon>
        <taxon>Sar</taxon>
        <taxon>Alveolata</taxon>
        <taxon>Ciliophora</taxon>
        <taxon>Intramacronucleata</taxon>
        <taxon>Oligohymenophorea</taxon>
        <taxon>Hymenostomatida</taxon>
        <taxon>Ophryoglenina</taxon>
        <taxon>Ichthyophthirius</taxon>
    </lineage>
</organism>
<dbReference type="PRINTS" id="PR00853">
    <property type="entry name" value="XPGRADSUPER"/>
</dbReference>
<evidence type="ECO:0000256" key="3">
    <source>
        <dbReference type="ARBA" id="ARBA00005283"/>
    </source>
</evidence>
<dbReference type="InterPro" id="IPR029060">
    <property type="entry name" value="PIN-like_dom_sf"/>
</dbReference>
<evidence type="ECO:0000256" key="16">
    <source>
        <dbReference type="SAM" id="Phobius"/>
    </source>
</evidence>